<dbReference type="InterPro" id="IPR014756">
    <property type="entry name" value="Ig_E-set"/>
</dbReference>
<dbReference type="PROSITE" id="PS50297">
    <property type="entry name" value="ANK_REP_REGION"/>
    <property type="match status" value="2"/>
</dbReference>
<dbReference type="InterPro" id="IPR002110">
    <property type="entry name" value="Ankyrin_rpt"/>
</dbReference>
<feature type="compositionally biased region" description="Acidic residues" evidence="3">
    <location>
        <begin position="813"/>
        <end position="829"/>
    </location>
</feature>
<feature type="region of interest" description="Disordered" evidence="3">
    <location>
        <begin position="1"/>
        <end position="37"/>
    </location>
</feature>
<dbReference type="GO" id="GO:0003712">
    <property type="term" value="F:transcription coregulator activity"/>
    <property type="evidence" value="ECO:0007669"/>
    <property type="project" value="TreeGrafter"/>
</dbReference>
<dbReference type="EMBL" id="KV425964">
    <property type="protein sequence ID" value="KZV94996.1"/>
    <property type="molecule type" value="Genomic_DNA"/>
</dbReference>
<dbReference type="SUPFAM" id="SSF81296">
    <property type="entry name" value="E set domains"/>
    <property type="match status" value="1"/>
</dbReference>
<dbReference type="Proteomes" id="UP000077266">
    <property type="component" value="Unassembled WGS sequence"/>
</dbReference>
<dbReference type="CDD" id="cd00102">
    <property type="entry name" value="IPT"/>
    <property type="match status" value="1"/>
</dbReference>
<name>A0A165JKX0_EXIGL</name>
<dbReference type="GO" id="GO:0005634">
    <property type="term" value="C:nucleus"/>
    <property type="evidence" value="ECO:0007669"/>
    <property type="project" value="TreeGrafter"/>
</dbReference>
<dbReference type="InterPro" id="IPR013783">
    <property type="entry name" value="Ig-like_fold"/>
</dbReference>
<evidence type="ECO:0000313" key="6">
    <source>
        <dbReference type="EMBL" id="KZV94996.1"/>
    </source>
</evidence>
<dbReference type="GO" id="GO:0006357">
    <property type="term" value="P:regulation of transcription by RNA polymerase II"/>
    <property type="evidence" value="ECO:0007669"/>
    <property type="project" value="TreeGrafter"/>
</dbReference>
<sequence>MSSTSRSSSPFHSSPATPESGQANDFMGDPTVAVAGWETSSGGAQTLSEIVDWVAKDVFGSQQQADVDGLLSLDDLLQEDAFAESSNLMDDSQPIQRDGAQNAPYSCSPASLHEPAPAARGNPNAAKAAQHREDSPLGSSVSPPKEACQDLLIVFPNLPASGAKSRVETQIRTEVVLSNIPNIPATFPPANYESWDRVASWKWLRLPRGASTKKRSRKDAKIAPAQEDVLDLSVDVICLSNPEVPVSCCESCQQREAKRTARKIAARVRPTKVEPTDDSLSDNEAKIVQFNCPELVDFSSGMCALPVRITCYCRHHREKVGFSVIFTMRDSDGRVVGSGSTPPIMITDDHKSASLAKTKEAQQHPHQRRSLSAEEDGAGEGAVRGLQRHDIKKRPPKPYDRKQRVASGSSSAGGVAPISTFFPTAPPSPTTSPSMANTHAFASPTDPSLFSTISSASTSLQQPYVGLAAPGPIAGSSFTSPTPIATPQRSPSPASAYPPFPLLFGLPQAPPPFSSQQPLPKIHRLIPASGPTHGGIEITVLGSGFTSAALSCVFGGTRATSTQIWSENTLVCLLPPRSTPGQVAVTVERLDDGVTSEEHDGTASNVFTYVDDSDRALMELALQVVGLKMTGKIEEAKNVALRIVGSTGNGTGMESEASGMTTLASDAPDPRLLLLQLGRITDLQGAIVNLLSSYFPAPDASAPSGTSSRSPLSHKASSGQTLLHLATILNMTSLVAWLINRGIEIDAQDRNGFTALHFAVLAGSRDCAATLFRAGADRTKRTRSGHTPAQLAGDWVSNLLVTPSREASVASEDLADEEWPSEDESEDDDIRSLSDGFSSPTIVPQSPSPSSMTRRRRPHVTSGSETSDGEQSDELQSPPPSAPPTPGTDEKQAFAGWLGRKLAQHLQPPQGTWGDWTGALPQIPVFYVVPSWPWSPPADDDEKRRPGAESQKPQPIPSSWEKWTAQMLTSPRAAFTLPARVQQQQQQAVEQQQQQQQHTYPPMPAGAPANAERSRMYARIARSMGYTPAPVGDAEINSYGALEVKARRSAKQDRMLLWFWVPILLLGLAWVLYTGVPVAYKTVYRSVRTFLPLRDVLPV</sequence>
<accession>A0A165JKX0</accession>
<dbReference type="SUPFAM" id="SSF48403">
    <property type="entry name" value="Ankyrin repeat"/>
    <property type="match status" value="1"/>
</dbReference>
<feature type="region of interest" description="Disordered" evidence="3">
    <location>
        <begin position="87"/>
        <end position="144"/>
    </location>
</feature>
<dbReference type="Gene3D" id="2.60.40.10">
    <property type="entry name" value="Immunoglobulins"/>
    <property type="match status" value="1"/>
</dbReference>
<dbReference type="PANTHER" id="PTHR23335:SF1">
    <property type="entry name" value="CALMODULIN-BINDING TRANSCRIPTION ACTIVATOR, ISOFORM F"/>
    <property type="match status" value="1"/>
</dbReference>
<reference evidence="6 7" key="1">
    <citation type="journal article" date="2016" name="Mol. Biol. Evol.">
        <title>Comparative Genomics of Early-Diverging Mushroom-Forming Fungi Provides Insights into the Origins of Lignocellulose Decay Capabilities.</title>
        <authorList>
            <person name="Nagy L.G."/>
            <person name="Riley R."/>
            <person name="Tritt A."/>
            <person name="Adam C."/>
            <person name="Daum C."/>
            <person name="Floudas D."/>
            <person name="Sun H."/>
            <person name="Yadav J.S."/>
            <person name="Pangilinan J."/>
            <person name="Larsson K.H."/>
            <person name="Matsuura K."/>
            <person name="Barry K."/>
            <person name="Labutti K."/>
            <person name="Kuo R."/>
            <person name="Ohm R.A."/>
            <person name="Bhattacharya S.S."/>
            <person name="Shirouzu T."/>
            <person name="Yoshinaga Y."/>
            <person name="Martin F.M."/>
            <person name="Grigoriev I.V."/>
            <person name="Hibbett D.S."/>
        </authorList>
    </citation>
    <scope>NUCLEOTIDE SEQUENCE [LARGE SCALE GENOMIC DNA]</scope>
    <source>
        <strain evidence="6 7">HHB12029</strain>
    </source>
</reference>
<keyword evidence="4" id="KW-1133">Transmembrane helix</keyword>
<keyword evidence="4" id="KW-0812">Transmembrane</keyword>
<gene>
    <name evidence="6" type="ORF">EXIGLDRAFT_766588</name>
</gene>
<evidence type="ECO:0000256" key="3">
    <source>
        <dbReference type="SAM" id="MobiDB-lite"/>
    </source>
</evidence>
<keyword evidence="4" id="KW-0472">Membrane</keyword>
<keyword evidence="1 2" id="KW-0040">ANK repeat</keyword>
<feature type="region of interest" description="Disordered" evidence="3">
    <location>
        <begin position="807"/>
        <end position="891"/>
    </location>
</feature>
<evidence type="ECO:0000313" key="7">
    <source>
        <dbReference type="Proteomes" id="UP000077266"/>
    </source>
</evidence>
<dbReference type="OrthoDB" id="71307at2759"/>
<feature type="repeat" description="ANK" evidence="2">
    <location>
        <begin position="751"/>
        <end position="783"/>
    </location>
</feature>
<dbReference type="SMART" id="SM00248">
    <property type="entry name" value="ANK"/>
    <property type="match status" value="2"/>
</dbReference>
<evidence type="ECO:0000256" key="2">
    <source>
        <dbReference type="PROSITE-ProRule" id="PRU00023"/>
    </source>
</evidence>
<feature type="region of interest" description="Disordered" evidence="3">
    <location>
        <begin position="355"/>
        <end position="440"/>
    </location>
</feature>
<dbReference type="Pfam" id="PF12796">
    <property type="entry name" value="Ank_2"/>
    <property type="match status" value="1"/>
</dbReference>
<feature type="transmembrane region" description="Helical" evidence="4">
    <location>
        <begin position="1055"/>
        <end position="1073"/>
    </location>
</feature>
<feature type="compositionally biased region" description="Low complexity" evidence="3">
    <location>
        <begin position="405"/>
        <end position="423"/>
    </location>
</feature>
<protein>
    <recommendedName>
        <fullName evidence="5">IPT/TIG domain-containing protein</fullName>
    </recommendedName>
</protein>
<dbReference type="GO" id="GO:0003690">
    <property type="term" value="F:double-stranded DNA binding"/>
    <property type="evidence" value="ECO:0007669"/>
    <property type="project" value="TreeGrafter"/>
</dbReference>
<dbReference type="Gene3D" id="1.25.40.20">
    <property type="entry name" value="Ankyrin repeat-containing domain"/>
    <property type="match status" value="1"/>
</dbReference>
<feature type="compositionally biased region" description="Pro residues" evidence="3">
    <location>
        <begin position="877"/>
        <end position="886"/>
    </location>
</feature>
<dbReference type="FunCoup" id="A0A165JKX0">
    <property type="interactions" value="194"/>
</dbReference>
<evidence type="ECO:0000256" key="1">
    <source>
        <dbReference type="ARBA" id="ARBA00023043"/>
    </source>
</evidence>
<dbReference type="SMART" id="SM00429">
    <property type="entry name" value="IPT"/>
    <property type="match status" value="1"/>
</dbReference>
<feature type="domain" description="IPT/TIG" evidence="5">
    <location>
        <begin position="519"/>
        <end position="610"/>
    </location>
</feature>
<feature type="region of interest" description="Disordered" evidence="3">
    <location>
        <begin position="937"/>
        <end position="960"/>
    </location>
</feature>
<dbReference type="InterPro" id="IPR057962">
    <property type="entry name" value="SPT23_MGA2_DBD"/>
</dbReference>
<feature type="compositionally biased region" description="Low complexity" evidence="3">
    <location>
        <begin position="115"/>
        <end position="128"/>
    </location>
</feature>
<feature type="region of interest" description="Disordered" evidence="3">
    <location>
        <begin position="978"/>
        <end position="1009"/>
    </location>
</feature>
<dbReference type="InterPro" id="IPR002909">
    <property type="entry name" value="IPT_dom"/>
</dbReference>
<dbReference type="InterPro" id="IPR036770">
    <property type="entry name" value="Ankyrin_rpt-contain_sf"/>
</dbReference>
<keyword evidence="7" id="KW-1185">Reference proteome</keyword>
<dbReference type="AlphaFoldDB" id="A0A165JKX0"/>
<evidence type="ECO:0000256" key="4">
    <source>
        <dbReference type="SAM" id="Phobius"/>
    </source>
</evidence>
<dbReference type="PROSITE" id="PS50088">
    <property type="entry name" value="ANK_REPEAT"/>
    <property type="match status" value="2"/>
</dbReference>
<dbReference type="Pfam" id="PF25603">
    <property type="entry name" value="SPT23_MGA2_DBD"/>
    <property type="match status" value="1"/>
</dbReference>
<organism evidence="6 7">
    <name type="scientific">Exidia glandulosa HHB12029</name>
    <dbReference type="NCBI Taxonomy" id="1314781"/>
    <lineage>
        <taxon>Eukaryota</taxon>
        <taxon>Fungi</taxon>
        <taxon>Dikarya</taxon>
        <taxon>Basidiomycota</taxon>
        <taxon>Agaricomycotina</taxon>
        <taxon>Agaricomycetes</taxon>
        <taxon>Auriculariales</taxon>
        <taxon>Exidiaceae</taxon>
        <taxon>Exidia</taxon>
    </lineage>
</organism>
<dbReference type="STRING" id="1314781.A0A165JKX0"/>
<evidence type="ECO:0000259" key="5">
    <source>
        <dbReference type="SMART" id="SM00429"/>
    </source>
</evidence>
<feature type="repeat" description="ANK" evidence="2">
    <location>
        <begin position="718"/>
        <end position="750"/>
    </location>
</feature>
<feature type="compositionally biased region" description="Low complexity" evidence="3">
    <location>
        <begin position="1"/>
        <end position="14"/>
    </location>
</feature>
<dbReference type="Pfam" id="PF01833">
    <property type="entry name" value="TIG"/>
    <property type="match status" value="1"/>
</dbReference>
<dbReference type="PANTHER" id="PTHR23335">
    <property type="entry name" value="CALMODULIN-BINDING TRANSCRIPTION ACTIVATOR CAMTA"/>
    <property type="match status" value="1"/>
</dbReference>
<feature type="compositionally biased region" description="Low complexity" evidence="3">
    <location>
        <begin position="982"/>
        <end position="997"/>
    </location>
</feature>
<proteinExistence type="predicted"/>
<dbReference type="InParanoid" id="A0A165JKX0"/>